<keyword evidence="1" id="KW-0175">Coiled coil</keyword>
<feature type="transmembrane region" description="Helical" evidence="3">
    <location>
        <begin position="12"/>
        <end position="33"/>
    </location>
</feature>
<organism evidence="4 5">
    <name type="scientific">Nitrosococcus halophilus (strain Nc4)</name>
    <dbReference type="NCBI Taxonomy" id="472759"/>
    <lineage>
        <taxon>Bacteria</taxon>
        <taxon>Pseudomonadati</taxon>
        <taxon>Pseudomonadota</taxon>
        <taxon>Gammaproteobacteria</taxon>
        <taxon>Chromatiales</taxon>
        <taxon>Chromatiaceae</taxon>
        <taxon>Nitrosococcus</taxon>
    </lineage>
</organism>
<gene>
    <name evidence="4" type="ordered locus">Nhal_3606</name>
</gene>
<proteinExistence type="predicted"/>
<feature type="compositionally biased region" description="Polar residues" evidence="2">
    <location>
        <begin position="135"/>
        <end position="152"/>
    </location>
</feature>
<dbReference type="Proteomes" id="UP000001844">
    <property type="component" value="Chromosome"/>
</dbReference>
<dbReference type="STRING" id="472759.Nhal_3606"/>
<dbReference type="AlphaFoldDB" id="D5C241"/>
<name>D5C241_NITHN</name>
<dbReference type="EMBL" id="CP001798">
    <property type="protein sequence ID" value="ADE16629.1"/>
    <property type="molecule type" value="Genomic_DNA"/>
</dbReference>
<feature type="region of interest" description="Disordered" evidence="2">
    <location>
        <begin position="135"/>
        <end position="158"/>
    </location>
</feature>
<feature type="coiled-coil region" evidence="1">
    <location>
        <begin position="30"/>
        <end position="88"/>
    </location>
</feature>
<dbReference type="eggNOG" id="ENOG5033IPS">
    <property type="taxonomic scope" value="Bacteria"/>
</dbReference>
<keyword evidence="3" id="KW-0812">Transmembrane</keyword>
<dbReference type="InterPro" id="IPR021244">
    <property type="entry name" value="DUF2802"/>
</dbReference>
<dbReference type="Pfam" id="PF10975">
    <property type="entry name" value="DUF2802"/>
    <property type="match status" value="1"/>
</dbReference>
<keyword evidence="3" id="KW-0472">Membrane</keyword>
<evidence type="ECO:0000313" key="5">
    <source>
        <dbReference type="Proteomes" id="UP000001844"/>
    </source>
</evidence>
<evidence type="ECO:0000256" key="2">
    <source>
        <dbReference type="SAM" id="MobiDB-lite"/>
    </source>
</evidence>
<accession>D5C241</accession>
<evidence type="ECO:0000256" key="3">
    <source>
        <dbReference type="SAM" id="Phobius"/>
    </source>
</evidence>
<reference evidence="5" key="1">
    <citation type="submission" date="2010-04" db="EMBL/GenBank/DDBJ databases">
        <title>Complete genome sequence of Nitrosococcus halophilus Nc4, a salt-adapted, aerobic obligate ammonia-oxidizing sulfur purple bacterium.</title>
        <authorList>
            <consortium name="US DOE Joint Genome Institute"/>
            <person name="Campbell M.A."/>
            <person name="Malfatti S.A."/>
            <person name="Chain P.S.G."/>
            <person name="Heidelberg J.F."/>
            <person name="Ward B.B."/>
            <person name="Klotz M.G."/>
        </authorList>
    </citation>
    <scope>NUCLEOTIDE SEQUENCE [LARGE SCALE GENOMIC DNA]</scope>
    <source>
        <strain evidence="5">Nc4</strain>
    </source>
</reference>
<evidence type="ECO:0000313" key="4">
    <source>
        <dbReference type="EMBL" id="ADE16629.1"/>
    </source>
</evidence>
<sequence length="158" mass="17649">MGFRVGAVVELVWLLLVVTEVLLILVLYLNLILHRAKRQLEEQAQQLQQLQKVFGAFCAGSVELGNQVAQLERRVKKLDERQDQIDLHTPENCAYSQAIKMVRNGADIDQLIANCGLSQDEAKLVYLLHNTSSTANTPLGQAGTNKGGNQNRLNERQE</sequence>
<keyword evidence="5" id="KW-1185">Reference proteome</keyword>
<evidence type="ECO:0008006" key="6">
    <source>
        <dbReference type="Google" id="ProtNLM"/>
    </source>
</evidence>
<protein>
    <recommendedName>
        <fullName evidence="6">DUF2802 domain-containing protein</fullName>
    </recommendedName>
</protein>
<dbReference type="KEGG" id="nhl:Nhal_3606"/>
<dbReference type="HOGENOM" id="CLU_140401_1_0_6"/>
<keyword evidence="3" id="KW-1133">Transmembrane helix</keyword>
<evidence type="ECO:0000256" key="1">
    <source>
        <dbReference type="SAM" id="Coils"/>
    </source>
</evidence>